<comment type="caution">
    <text evidence="2">The sequence shown here is derived from an EMBL/GenBank/DDBJ whole genome shotgun (WGS) entry which is preliminary data.</text>
</comment>
<evidence type="ECO:0000256" key="1">
    <source>
        <dbReference type="SAM" id="SignalP"/>
    </source>
</evidence>
<gene>
    <name evidence="2" type="ORF">DNR46_16410</name>
</gene>
<feature type="signal peptide" evidence="1">
    <location>
        <begin position="1"/>
        <end position="23"/>
    </location>
</feature>
<proteinExistence type="predicted"/>
<organism evidence="2 3">
    <name type="scientific">Mesorhizobium japonicum</name>
    <dbReference type="NCBI Taxonomy" id="2066070"/>
    <lineage>
        <taxon>Bacteria</taxon>
        <taxon>Pseudomonadati</taxon>
        <taxon>Pseudomonadota</taxon>
        <taxon>Alphaproteobacteria</taxon>
        <taxon>Hyphomicrobiales</taxon>
        <taxon>Phyllobacteriaceae</taxon>
        <taxon>Mesorhizobium</taxon>
    </lineage>
</organism>
<evidence type="ECO:0000313" key="3">
    <source>
        <dbReference type="Proteomes" id="UP000275436"/>
    </source>
</evidence>
<keyword evidence="1" id="KW-0732">Signal</keyword>
<dbReference type="Proteomes" id="UP000275436">
    <property type="component" value="Unassembled WGS sequence"/>
</dbReference>
<protein>
    <submittedName>
        <fullName evidence="2">Uncharacterized protein</fullName>
    </submittedName>
</protein>
<feature type="chain" id="PRO_5043184530" evidence="1">
    <location>
        <begin position="24"/>
        <end position="132"/>
    </location>
</feature>
<sequence length="132" mass="13703">MKSVLVLAIAALAALTLAMPAQAAGFDNIVVSATKGGEPQSEFPADTPVVYLSADLVDIPATSTITFSWISIDSHGVAPANYTIDKVDLHVGENTEADSQLSKPTAGWPVGTYRVDLSIDGTVADSAPFSIR</sequence>
<dbReference type="AlphaFoldDB" id="A0A3M9X986"/>
<evidence type="ECO:0000313" key="2">
    <source>
        <dbReference type="EMBL" id="RNJ44242.1"/>
    </source>
</evidence>
<dbReference type="RefSeq" id="WP_048894792.1">
    <property type="nucleotide sequence ID" value="NZ_CP051773.1"/>
</dbReference>
<dbReference type="EMBL" id="QKOD01000004">
    <property type="protein sequence ID" value="RNJ44242.1"/>
    <property type="molecule type" value="Genomic_DNA"/>
</dbReference>
<accession>A0A3M9X986</accession>
<dbReference type="GeneID" id="66681198"/>
<reference evidence="2 3" key="1">
    <citation type="journal article" date="2018" name="Mol. Plant Microbe Interact.">
        <title>Taxonomically Different Co-Microsymbionts of a Relict Legume, Oxytropis popoviana, Have Complementary Sets of Symbiotic Genes and Together Increase the Efficiency of Plant Nodulation.</title>
        <authorList>
            <person name="Safronova V."/>
            <person name="Belimov A."/>
            <person name="Sazanova A."/>
            <person name="Chirak E."/>
            <person name="Verkhozina A."/>
            <person name="Kuznetsova I."/>
            <person name="Andronov E."/>
            <person name="Puhalsky J."/>
            <person name="Tikhonovich I."/>
        </authorList>
    </citation>
    <scope>NUCLEOTIDE SEQUENCE [LARGE SCALE GENOMIC DNA]</scope>
    <source>
        <strain evidence="2 3">Opo-235</strain>
    </source>
</reference>
<name>A0A3M9X986_9HYPH</name>